<evidence type="ECO:0000259" key="3">
    <source>
        <dbReference type="PROSITE" id="PS50110"/>
    </source>
</evidence>
<dbReference type="InterPro" id="IPR001789">
    <property type="entry name" value="Sig_transdc_resp-reg_receiver"/>
</dbReference>
<gene>
    <name evidence="4" type="ORF">HDF17_002945</name>
</gene>
<protein>
    <submittedName>
        <fullName evidence="4">FixJ family two-component response regulator</fullName>
    </submittedName>
</protein>
<dbReference type="RefSeq" id="WP_179492148.1">
    <property type="nucleotide sequence ID" value="NZ_JACCCW010000002.1"/>
</dbReference>
<organism evidence="4 5">
    <name type="scientific">Granulicella arctica</name>
    <dbReference type="NCBI Taxonomy" id="940613"/>
    <lineage>
        <taxon>Bacteria</taxon>
        <taxon>Pseudomonadati</taxon>
        <taxon>Acidobacteriota</taxon>
        <taxon>Terriglobia</taxon>
        <taxon>Terriglobales</taxon>
        <taxon>Acidobacteriaceae</taxon>
        <taxon>Granulicella</taxon>
    </lineage>
</organism>
<dbReference type="PANTHER" id="PTHR44591:SF25">
    <property type="entry name" value="CHEMOTAXIS TWO-COMPONENT RESPONSE REGULATOR"/>
    <property type="match status" value="1"/>
</dbReference>
<dbReference type="SUPFAM" id="SSF52172">
    <property type="entry name" value="CheY-like"/>
    <property type="match status" value="1"/>
</dbReference>
<evidence type="ECO:0000256" key="1">
    <source>
        <dbReference type="ARBA" id="ARBA00022553"/>
    </source>
</evidence>
<dbReference type="InterPro" id="IPR011006">
    <property type="entry name" value="CheY-like_superfamily"/>
</dbReference>
<dbReference type="AlphaFoldDB" id="A0A7Y9PIY5"/>
<keyword evidence="5" id="KW-1185">Reference proteome</keyword>
<name>A0A7Y9PIY5_9BACT</name>
<dbReference type="EMBL" id="JACCCW010000002">
    <property type="protein sequence ID" value="NYF80625.1"/>
    <property type="molecule type" value="Genomic_DNA"/>
</dbReference>
<dbReference type="InterPro" id="IPR050595">
    <property type="entry name" value="Bact_response_regulator"/>
</dbReference>
<feature type="domain" description="Response regulatory" evidence="3">
    <location>
        <begin position="11"/>
        <end position="125"/>
    </location>
</feature>
<dbReference type="SMART" id="SM00448">
    <property type="entry name" value="REC"/>
    <property type="match status" value="1"/>
</dbReference>
<dbReference type="Gene3D" id="3.40.50.2300">
    <property type="match status" value="1"/>
</dbReference>
<reference evidence="4 5" key="1">
    <citation type="submission" date="2020-07" db="EMBL/GenBank/DDBJ databases">
        <title>Genomic Encyclopedia of Type Strains, Phase IV (KMG-V): Genome sequencing to study the core and pangenomes of soil and plant-associated prokaryotes.</title>
        <authorList>
            <person name="Whitman W."/>
        </authorList>
    </citation>
    <scope>NUCLEOTIDE SEQUENCE [LARGE SCALE GENOMIC DNA]</scope>
    <source>
        <strain evidence="4 5">X4EP2</strain>
    </source>
</reference>
<dbReference type="PANTHER" id="PTHR44591">
    <property type="entry name" value="STRESS RESPONSE REGULATOR PROTEIN 1"/>
    <property type="match status" value="1"/>
</dbReference>
<keyword evidence="1 2" id="KW-0597">Phosphoprotein</keyword>
<evidence type="ECO:0000313" key="4">
    <source>
        <dbReference type="EMBL" id="NYF80625.1"/>
    </source>
</evidence>
<comment type="caution">
    <text evidence="4">The sequence shown here is derived from an EMBL/GenBank/DDBJ whole genome shotgun (WGS) entry which is preliminary data.</text>
</comment>
<accession>A0A7Y9PIY5</accession>
<proteinExistence type="predicted"/>
<dbReference type="Proteomes" id="UP000589520">
    <property type="component" value="Unassembled WGS sequence"/>
</dbReference>
<dbReference type="GO" id="GO:0000160">
    <property type="term" value="P:phosphorelay signal transduction system"/>
    <property type="evidence" value="ECO:0007669"/>
    <property type="project" value="InterPro"/>
</dbReference>
<dbReference type="Pfam" id="PF00072">
    <property type="entry name" value="Response_reg"/>
    <property type="match status" value="1"/>
</dbReference>
<feature type="modified residue" description="4-aspartylphosphate" evidence="2">
    <location>
        <position position="60"/>
    </location>
</feature>
<dbReference type="PROSITE" id="PS50110">
    <property type="entry name" value="RESPONSE_REGULATORY"/>
    <property type="match status" value="1"/>
</dbReference>
<evidence type="ECO:0000313" key="5">
    <source>
        <dbReference type="Proteomes" id="UP000589520"/>
    </source>
</evidence>
<sequence>MAELKTYRATRIAVVDDDYRVRESLGSLLESAGYAFAVFDSAEVFLQSRFFAEVSCLITDVRMPGIDGLELQRRVKLRRPQLPVICITAHDDDGAKTRALEQGAVGFLYKPFSSKELINSIRLALQ</sequence>
<evidence type="ECO:0000256" key="2">
    <source>
        <dbReference type="PROSITE-ProRule" id="PRU00169"/>
    </source>
</evidence>